<dbReference type="Pfam" id="PF06398">
    <property type="entry name" value="Pex24p"/>
    <property type="match status" value="1"/>
</dbReference>
<proteinExistence type="predicted"/>
<dbReference type="GO" id="GO:0007031">
    <property type="term" value="P:peroxisome organization"/>
    <property type="evidence" value="ECO:0007669"/>
    <property type="project" value="TreeGrafter"/>
</dbReference>
<evidence type="ECO:0000256" key="2">
    <source>
        <dbReference type="ARBA" id="ARBA00022692"/>
    </source>
</evidence>
<keyword evidence="5 7" id="KW-1133">Transmembrane helix</keyword>
<evidence type="ECO:0000256" key="7">
    <source>
        <dbReference type="SAM" id="Phobius"/>
    </source>
</evidence>
<dbReference type="GO" id="GO:0046872">
    <property type="term" value="F:metal ion binding"/>
    <property type="evidence" value="ECO:0007669"/>
    <property type="project" value="UniProtKB-KW"/>
</dbReference>
<evidence type="ECO:0000313" key="9">
    <source>
        <dbReference type="EMBL" id="ORX63191.1"/>
    </source>
</evidence>
<evidence type="ECO:0000256" key="5">
    <source>
        <dbReference type="ARBA" id="ARBA00022989"/>
    </source>
</evidence>
<keyword evidence="10" id="KW-1185">Reference proteome</keyword>
<dbReference type="InterPro" id="IPR052816">
    <property type="entry name" value="Peroxisomal_Membrane_PEX28-32"/>
</dbReference>
<evidence type="ECO:0000256" key="3">
    <source>
        <dbReference type="ARBA" id="ARBA00022723"/>
    </source>
</evidence>
<dbReference type="SUPFAM" id="SSF57889">
    <property type="entry name" value="Cysteine-rich domain"/>
    <property type="match status" value="1"/>
</dbReference>
<comment type="caution">
    <text evidence="9">The sequence shown here is derived from an EMBL/GenBank/DDBJ whole genome shotgun (WGS) entry which is preliminary data.</text>
</comment>
<feature type="transmembrane region" description="Helical" evidence="7">
    <location>
        <begin position="263"/>
        <end position="285"/>
    </location>
</feature>
<dbReference type="PANTHER" id="PTHR28304">
    <property type="entry name" value="PEROXISOMAL MEMBRANE PROTEIN PEX29"/>
    <property type="match status" value="1"/>
</dbReference>
<sequence length="467" mass="52571">MPGHSLTVTTFQRPTYCDECGGLLWGWKKQGLQCADCDYVSHHGCANKTRDCVSSRPSPPPSRSAALQSPISSAQIETAVVSAAILSMDSHLPVSHYLATLPPLHPQTTTRNFTRFVSRCGPVFGFRDKVILLLNWDKPIDTFVALVAYCFICFYPKLLLFVPQLVILTILMAGYFKRAHPRSDPMKPPATTEPTFPDDVAMAGNKRTYLGGLASSLFPVFDETSPEYGRNLQNMQNMMGESSDMYDIVQAHAYLWDWSDEDLCGQLIVGVLLSMVLVSAAVYFVSFRTICLVGGVSMFLGNTRFAKHLISELAPLLLPLTKQRLLQLSTRQHTIKLHVQQQLALHEVSLYENQRWSDEKKAFTAHLLPSERGPWSDYTGLQKLPSNKQVSNPPAHSSWLEKTWQLDTLGAWKNALGIEQKATVDKDGWAYYTDAWLIRTDGYQPGISTRRRRRWVRHCEQQASQTS</sequence>
<keyword evidence="3" id="KW-0479">Metal-binding</keyword>
<keyword evidence="4" id="KW-0862">Zinc</keyword>
<gene>
    <name evidence="9" type="ORF">DM01DRAFT_1379710</name>
</gene>
<evidence type="ECO:0000259" key="8">
    <source>
        <dbReference type="PROSITE" id="PS50081"/>
    </source>
</evidence>
<dbReference type="SMART" id="SM00109">
    <property type="entry name" value="C1"/>
    <property type="match status" value="1"/>
</dbReference>
<dbReference type="InterPro" id="IPR010482">
    <property type="entry name" value="TECPR1-like_DysF"/>
</dbReference>
<dbReference type="EMBL" id="MCGT01000001">
    <property type="protein sequence ID" value="ORX63191.1"/>
    <property type="molecule type" value="Genomic_DNA"/>
</dbReference>
<keyword evidence="6 7" id="KW-0472">Membrane</keyword>
<dbReference type="Pfam" id="PF00130">
    <property type="entry name" value="C1_1"/>
    <property type="match status" value="1"/>
</dbReference>
<dbReference type="Proteomes" id="UP000242146">
    <property type="component" value="Unassembled WGS sequence"/>
</dbReference>
<evidence type="ECO:0000256" key="1">
    <source>
        <dbReference type="ARBA" id="ARBA00004141"/>
    </source>
</evidence>
<dbReference type="OrthoDB" id="74314at2759"/>
<dbReference type="CDD" id="cd00029">
    <property type="entry name" value="C1"/>
    <property type="match status" value="1"/>
</dbReference>
<feature type="domain" description="Phorbol-ester/DAG-type" evidence="8">
    <location>
        <begin position="3"/>
        <end position="52"/>
    </location>
</feature>
<evidence type="ECO:0000256" key="6">
    <source>
        <dbReference type="ARBA" id="ARBA00023136"/>
    </source>
</evidence>
<comment type="subcellular location">
    <subcellularLocation>
        <location evidence="1">Membrane</location>
        <topology evidence="1">Multi-pass membrane protein</topology>
    </subcellularLocation>
</comment>
<dbReference type="InterPro" id="IPR002219">
    <property type="entry name" value="PKC_DAG/PE"/>
</dbReference>
<reference evidence="9 10" key="1">
    <citation type="submission" date="2016-07" db="EMBL/GenBank/DDBJ databases">
        <title>Pervasive Adenine N6-methylation of Active Genes in Fungi.</title>
        <authorList>
            <consortium name="DOE Joint Genome Institute"/>
            <person name="Mondo S.J."/>
            <person name="Dannebaum R.O."/>
            <person name="Kuo R.C."/>
            <person name="Labutti K."/>
            <person name="Haridas S."/>
            <person name="Kuo A."/>
            <person name="Salamov A."/>
            <person name="Ahrendt S.R."/>
            <person name="Lipzen A."/>
            <person name="Sullivan W."/>
            <person name="Andreopoulos W.B."/>
            <person name="Clum A."/>
            <person name="Lindquist E."/>
            <person name="Daum C."/>
            <person name="Ramamoorthy G.K."/>
            <person name="Gryganskyi A."/>
            <person name="Culley D."/>
            <person name="Magnuson J.K."/>
            <person name="James T.Y."/>
            <person name="O'Malley M.A."/>
            <person name="Stajich J.E."/>
            <person name="Spatafora J.W."/>
            <person name="Visel A."/>
            <person name="Grigoriev I.V."/>
        </authorList>
    </citation>
    <scope>NUCLEOTIDE SEQUENCE [LARGE SCALE GENOMIC DNA]</scope>
    <source>
        <strain evidence="9 10">NRRL 3301</strain>
    </source>
</reference>
<evidence type="ECO:0000256" key="4">
    <source>
        <dbReference type="ARBA" id="ARBA00022833"/>
    </source>
</evidence>
<organism evidence="9 10">
    <name type="scientific">Hesseltinella vesiculosa</name>
    <dbReference type="NCBI Taxonomy" id="101127"/>
    <lineage>
        <taxon>Eukaryota</taxon>
        <taxon>Fungi</taxon>
        <taxon>Fungi incertae sedis</taxon>
        <taxon>Mucoromycota</taxon>
        <taxon>Mucoromycotina</taxon>
        <taxon>Mucoromycetes</taxon>
        <taxon>Mucorales</taxon>
        <taxon>Cunninghamellaceae</taxon>
        <taxon>Hesseltinella</taxon>
    </lineage>
</organism>
<keyword evidence="2 7" id="KW-0812">Transmembrane</keyword>
<dbReference type="Gene3D" id="3.30.60.20">
    <property type="match status" value="1"/>
</dbReference>
<dbReference type="PROSITE" id="PS00479">
    <property type="entry name" value="ZF_DAG_PE_1"/>
    <property type="match status" value="1"/>
</dbReference>
<dbReference type="STRING" id="101127.A0A1X2GYM7"/>
<accession>A0A1X2GYM7</accession>
<name>A0A1X2GYM7_9FUNG</name>
<dbReference type="PANTHER" id="PTHR28304:SF2">
    <property type="entry name" value="PEROXISOMAL MEMBRANE PROTEIN PEX29"/>
    <property type="match status" value="1"/>
</dbReference>
<evidence type="ECO:0000313" key="10">
    <source>
        <dbReference type="Proteomes" id="UP000242146"/>
    </source>
</evidence>
<protein>
    <recommendedName>
        <fullName evidence="8">Phorbol-ester/DAG-type domain-containing protein</fullName>
    </recommendedName>
</protein>
<dbReference type="AlphaFoldDB" id="A0A1X2GYM7"/>
<dbReference type="GO" id="GO:0005778">
    <property type="term" value="C:peroxisomal membrane"/>
    <property type="evidence" value="ECO:0007669"/>
    <property type="project" value="UniProtKB-ARBA"/>
</dbReference>
<dbReference type="InterPro" id="IPR046349">
    <property type="entry name" value="C1-like_sf"/>
</dbReference>
<dbReference type="PROSITE" id="PS50081">
    <property type="entry name" value="ZF_DAG_PE_2"/>
    <property type="match status" value="1"/>
</dbReference>